<evidence type="ECO:0000259" key="4">
    <source>
        <dbReference type="Pfam" id="PF00582"/>
    </source>
</evidence>
<dbReference type="PANTHER" id="PTHR46268">
    <property type="entry name" value="STRESS RESPONSE PROTEIN NHAX"/>
    <property type="match status" value="1"/>
</dbReference>
<keyword evidence="6" id="KW-1185">Reference proteome</keyword>
<dbReference type="RefSeq" id="WP_251913604.1">
    <property type="nucleotide sequence ID" value="NZ_JAMRXG010000007.1"/>
</dbReference>
<dbReference type="EMBL" id="JAMRXG010000007">
    <property type="protein sequence ID" value="MCM6775374.1"/>
    <property type="molecule type" value="Genomic_DNA"/>
</dbReference>
<name>A0A9X2IY79_9NOCA</name>
<dbReference type="InterPro" id="IPR006015">
    <property type="entry name" value="Universal_stress_UspA"/>
</dbReference>
<sequence>MNEQAIVAAVDGSAVSCHAAGWAAAEAVLRGWRLELVTSVYVPTGWGPGAVLVDGEMDWLRQDGERILAEAVRIVRLAVPEVPEITTTVTFEPIISDLIARSKRAHMVVVGSRGQGALRRGLLGSVSTAVTRHAYCPVAVIHSWSAVDPVSAEKPVLVGVDGSENSVPALELAFEEAARRGVGVTALHAWSDVGIGMEVPMMGWDDTIREQEQTALAESLAGYAERYPEVPVRRILVQDRPVRALVDESDNAQLVVVGSHGRGGFTGMLLGSTSNAVLHSVETPLVIVRRRADQEQTG</sequence>
<keyword evidence="3" id="KW-0067">ATP-binding</keyword>
<dbReference type="Gene3D" id="3.40.50.620">
    <property type="entry name" value="HUPs"/>
    <property type="match status" value="2"/>
</dbReference>
<evidence type="ECO:0000256" key="3">
    <source>
        <dbReference type="ARBA" id="ARBA00022840"/>
    </source>
</evidence>
<reference evidence="5" key="1">
    <citation type="submission" date="2022-06" db="EMBL/GenBank/DDBJ databases">
        <title>Novel species in genus nocardia.</title>
        <authorList>
            <person name="Li F."/>
        </authorList>
    </citation>
    <scope>NUCLEOTIDE SEQUENCE</scope>
    <source>
        <strain evidence="5">CDC141</strain>
    </source>
</reference>
<accession>A0A9X2IY79</accession>
<dbReference type="AlphaFoldDB" id="A0A9X2IY79"/>
<dbReference type="Pfam" id="PF00582">
    <property type="entry name" value="Usp"/>
    <property type="match status" value="2"/>
</dbReference>
<keyword evidence="2" id="KW-0547">Nucleotide-binding</keyword>
<dbReference type="InterPro" id="IPR006016">
    <property type="entry name" value="UspA"/>
</dbReference>
<gene>
    <name evidence="5" type="ORF">NDR86_18025</name>
</gene>
<evidence type="ECO:0000313" key="6">
    <source>
        <dbReference type="Proteomes" id="UP001139157"/>
    </source>
</evidence>
<dbReference type="GO" id="GO:0005524">
    <property type="term" value="F:ATP binding"/>
    <property type="evidence" value="ECO:0007669"/>
    <property type="project" value="UniProtKB-KW"/>
</dbReference>
<feature type="domain" description="UspA" evidence="4">
    <location>
        <begin position="154"/>
        <end position="289"/>
    </location>
</feature>
<evidence type="ECO:0000313" key="5">
    <source>
        <dbReference type="EMBL" id="MCM6775374.1"/>
    </source>
</evidence>
<organism evidence="5 6">
    <name type="scientific">Nocardia pulmonis</name>
    <dbReference type="NCBI Taxonomy" id="2951408"/>
    <lineage>
        <taxon>Bacteria</taxon>
        <taxon>Bacillati</taxon>
        <taxon>Actinomycetota</taxon>
        <taxon>Actinomycetes</taxon>
        <taxon>Mycobacteriales</taxon>
        <taxon>Nocardiaceae</taxon>
        <taxon>Nocardia</taxon>
    </lineage>
</organism>
<protein>
    <submittedName>
        <fullName evidence="5">Universal stress protein</fullName>
    </submittedName>
</protein>
<comment type="caution">
    <text evidence="5">The sequence shown here is derived from an EMBL/GenBank/DDBJ whole genome shotgun (WGS) entry which is preliminary data.</text>
</comment>
<feature type="domain" description="UspA" evidence="4">
    <location>
        <begin position="5"/>
        <end position="142"/>
    </location>
</feature>
<comment type="similarity">
    <text evidence="1">Belongs to the universal stress protein A family.</text>
</comment>
<dbReference type="PRINTS" id="PR01438">
    <property type="entry name" value="UNVRSLSTRESS"/>
</dbReference>
<evidence type="ECO:0000256" key="2">
    <source>
        <dbReference type="ARBA" id="ARBA00022741"/>
    </source>
</evidence>
<dbReference type="SUPFAM" id="SSF52402">
    <property type="entry name" value="Adenine nucleotide alpha hydrolases-like"/>
    <property type="match status" value="2"/>
</dbReference>
<dbReference type="Proteomes" id="UP001139157">
    <property type="component" value="Unassembled WGS sequence"/>
</dbReference>
<dbReference type="PANTHER" id="PTHR46268:SF27">
    <property type="entry name" value="UNIVERSAL STRESS PROTEIN RV2623"/>
    <property type="match status" value="1"/>
</dbReference>
<dbReference type="InterPro" id="IPR014729">
    <property type="entry name" value="Rossmann-like_a/b/a_fold"/>
</dbReference>
<proteinExistence type="inferred from homology"/>
<evidence type="ECO:0000256" key="1">
    <source>
        <dbReference type="ARBA" id="ARBA00008791"/>
    </source>
</evidence>